<protein>
    <recommendedName>
        <fullName evidence="4">non-specific protein-tyrosine kinase</fullName>
        <ecNumber evidence="4">2.7.10.2</ecNumber>
    </recommendedName>
</protein>
<dbReference type="PANTHER" id="PTHR32309">
    <property type="entry name" value="TYROSINE-PROTEIN KINASE"/>
    <property type="match status" value="1"/>
</dbReference>
<dbReference type="Gene3D" id="3.40.50.300">
    <property type="entry name" value="P-loop containing nucleotide triphosphate hydrolases"/>
    <property type="match status" value="1"/>
</dbReference>
<dbReference type="SUPFAM" id="SSF52540">
    <property type="entry name" value="P-loop containing nucleoside triphosphate hydrolases"/>
    <property type="match status" value="1"/>
</dbReference>
<gene>
    <name evidence="21" type="primary">ywqD</name>
    <name evidence="21" type="ORF">RHODGE_RHODGE_02004</name>
</gene>
<dbReference type="EC" id="2.7.10.2" evidence="4"/>
<dbReference type="InterPro" id="IPR032807">
    <property type="entry name" value="GNVR"/>
</dbReference>
<dbReference type="Proteomes" id="UP000289200">
    <property type="component" value="Unassembled WGS sequence"/>
</dbReference>
<feature type="coiled-coil region" evidence="16">
    <location>
        <begin position="382"/>
        <end position="409"/>
    </location>
</feature>
<keyword evidence="12 17" id="KW-1133">Transmembrane helix</keyword>
<evidence type="ECO:0000256" key="15">
    <source>
        <dbReference type="ARBA" id="ARBA00051245"/>
    </source>
</evidence>
<keyword evidence="9" id="KW-0547">Nucleotide-binding</keyword>
<evidence type="ECO:0000259" key="18">
    <source>
        <dbReference type="Pfam" id="PF02706"/>
    </source>
</evidence>
<comment type="catalytic activity">
    <reaction evidence="15">
        <text>L-tyrosyl-[protein] + ATP = O-phospho-L-tyrosyl-[protein] + ADP + H(+)</text>
        <dbReference type="Rhea" id="RHEA:10596"/>
        <dbReference type="Rhea" id="RHEA-COMP:10136"/>
        <dbReference type="Rhea" id="RHEA-COMP:20101"/>
        <dbReference type="ChEBI" id="CHEBI:15378"/>
        <dbReference type="ChEBI" id="CHEBI:30616"/>
        <dbReference type="ChEBI" id="CHEBI:46858"/>
        <dbReference type="ChEBI" id="CHEBI:61978"/>
        <dbReference type="ChEBI" id="CHEBI:456216"/>
        <dbReference type="EC" id="2.7.10.2"/>
    </reaction>
</comment>
<sequence length="767" mass="84575">MRPVENYTERDVGADQLSPRDLALSVIKGARRQYPIILTVVAAVVVLGLTYLLTTPARYTATATMVIDTRKVQLFQQQSVLGDITVDAGTVETQVEILKSENISLSVIKDQRLIEDPEFVGSSGGLIGTVLGAITEMFQSAAAPPSEFDLMRRALGRFERERSVKRVGLTYVMEVKFRSLSPDKAAAIANAIVDAYIVDQLEAKYQATRRASVWLQERIRELRTQASAAEKAVIDYKEKNNIVDTGGRLIGEQQLAEVNSQLIMSRASVAEAKARLDRINEILREEIPNESVADALKNETIIKLRGQYVDIAAREATWSEKYGRNHLAAINLRNQMEQIRRSINSELQRIQQAYQSDYDIARAREESIKNSLANVVSENQLTNQAQIQLRELESNAQTYRAMYDNFLQRYMESVQQQSFPITEARLISPASRPLGKSDPKTMLVLAVALAGGMILGSGAAYLREVGDNVFRTSSQVEQVLQVNCLAVVPLVQDGNAKKAKPALLPAQFSFGGSGPGTKADAATKAEPKPKLSYVVEQPFSRFAEAIRAVKVAVDLNAMIKTTKVIGVTSTMPGEGKSTVASNFAQLIAHAGARVLLIDADLRNPSLSRAIAPAVEHGLLDVVAKRKTLADLVIADPVTKLGFLPSGVTAKILHTNEILASPAMRKVIDVACHSYDYVIVDLPPIAPVVDVRSTIGIIDSYLYVVEWGKTKIDIVEHHLSGARAIYDRLLGVILNKADVSALSRYEYHQGKYYYQKHYARYGYAEHYE</sequence>
<dbReference type="InterPro" id="IPR027417">
    <property type="entry name" value="P-loop_NTPase"/>
</dbReference>
<dbReference type="CDD" id="cd05387">
    <property type="entry name" value="BY-kinase"/>
    <property type="match status" value="1"/>
</dbReference>
<comment type="similarity">
    <text evidence="3">Belongs to the etk/wzc family.</text>
</comment>
<evidence type="ECO:0000256" key="3">
    <source>
        <dbReference type="ARBA" id="ARBA00008883"/>
    </source>
</evidence>
<evidence type="ECO:0000256" key="16">
    <source>
        <dbReference type="SAM" id="Coils"/>
    </source>
</evidence>
<evidence type="ECO:0000259" key="19">
    <source>
        <dbReference type="Pfam" id="PF13614"/>
    </source>
</evidence>
<keyword evidence="16" id="KW-0175">Coiled coil</keyword>
<feature type="domain" description="Tyrosine-protein kinase G-rich" evidence="20">
    <location>
        <begin position="389"/>
        <end position="464"/>
    </location>
</feature>
<keyword evidence="11" id="KW-0067">ATP-binding</keyword>
<dbReference type="NCBIfam" id="TIGR01007">
    <property type="entry name" value="eps_fam"/>
    <property type="match status" value="1"/>
</dbReference>
<dbReference type="EMBL" id="UWOC01000136">
    <property type="protein sequence ID" value="VCU08842.1"/>
    <property type="molecule type" value="Genomic_DNA"/>
</dbReference>
<evidence type="ECO:0000256" key="8">
    <source>
        <dbReference type="ARBA" id="ARBA00022692"/>
    </source>
</evidence>
<dbReference type="InterPro" id="IPR050445">
    <property type="entry name" value="Bact_polysacc_biosynth/exp"/>
</dbReference>
<name>A0A447CU89_9BRAD</name>
<evidence type="ECO:0000256" key="2">
    <source>
        <dbReference type="ARBA" id="ARBA00007316"/>
    </source>
</evidence>
<evidence type="ECO:0000256" key="1">
    <source>
        <dbReference type="ARBA" id="ARBA00004429"/>
    </source>
</evidence>
<evidence type="ECO:0000256" key="11">
    <source>
        <dbReference type="ARBA" id="ARBA00022840"/>
    </source>
</evidence>
<dbReference type="Pfam" id="PF13614">
    <property type="entry name" value="AAA_31"/>
    <property type="match status" value="1"/>
</dbReference>
<dbReference type="GO" id="GO:0005886">
    <property type="term" value="C:plasma membrane"/>
    <property type="evidence" value="ECO:0007669"/>
    <property type="project" value="UniProtKB-SubCell"/>
</dbReference>
<accession>A0A447CU89</accession>
<comment type="caution">
    <text evidence="21">The sequence shown here is derived from an EMBL/GenBank/DDBJ whole genome shotgun (WGS) entry which is preliminary data.</text>
</comment>
<keyword evidence="13 17" id="KW-0472">Membrane</keyword>
<dbReference type="GO" id="GO:0004715">
    <property type="term" value="F:non-membrane spanning protein tyrosine kinase activity"/>
    <property type="evidence" value="ECO:0007669"/>
    <property type="project" value="UniProtKB-EC"/>
</dbReference>
<dbReference type="Pfam" id="PF13807">
    <property type="entry name" value="GNVR"/>
    <property type="match status" value="1"/>
</dbReference>
<dbReference type="InterPro" id="IPR003856">
    <property type="entry name" value="LPS_length_determ_N"/>
</dbReference>
<dbReference type="InterPro" id="IPR005702">
    <property type="entry name" value="Wzc-like_C"/>
</dbReference>
<reference evidence="22" key="1">
    <citation type="submission" date="2018-10" db="EMBL/GenBank/DDBJ databases">
        <authorList>
            <person name="Peiro R."/>
            <person name="Begona"/>
            <person name="Cbmso G."/>
            <person name="Lopez M."/>
            <person name="Gonzalez S."/>
            <person name="Sacristan E."/>
            <person name="Castillo E."/>
        </authorList>
    </citation>
    <scope>NUCLEOTIDE SEQUENCE [LARGE SCALE GENOMIC DNA]</scope>
</reference>
<evidence type="ECO:0000256" key="7">
    <source>
        <dbReference type="ARBA" id="ARBA00022679"/>
    </source>
</evidence>
<dbReference type="AlphaFoldDB" id="A0A447CU89"/>
<evidence type="ECO:0000256" key="12">
    <source>
        <dbReference type="ARBA" id="ARBA00022989"/>
    </source>
</evidence>
<dbReference type="GO" id="GO:0005524">
    <property type="term" value="F:ATP binding"/>
    <property type="evidence" value="ECO:0007669"/>
    <property type="project" value="UniProtKB-KW"/>
</dbReference>
<evidence type="ECO:0000313" key="22">
    <source>
        <dbReference type="Proteomes" id="UP000289200"/>
    </source>
</evidence>
<keyword evidence="7" id="KW-0808">Transferase</keyword>
<dbReference type="Pfam" id="PF02706">
    <property type="entry name" value="Wzz"/>
    <property type="match status" value="1"/>
</dbReference>
<evidence type="ECO:0000313" key="21">
    <source>
        <dbReference type="EMBL" id="VCU08842.1"/>
    </source>
</evidence>
<dbReference type="InterPro" id="IPR025669">
    <property type="entry name" value="AAA_dom"/>
</dbReference>
<evidence type="ECO:0000256" key="4">
    <source>
        <dbReference type="ARBA" id="ARBA00011903"/>
    </source>
</evidence>
<dbReference type="PANTHER" id="PTHR32309:SF13">
    <property type="entry name" value="FERRIC ENTEROBACTIN TRANSPORT PROTEIN FEPE"/>
    <property type="match status" value="1"/>
</dbReference>
<evidence type="ECO:0000256" key="14">
    <source>
        <dbReference type="ARBA" id="ARBA00023137"/>
    </source>
</evidence>
<dbReference type="NCBIfam" id="TIGR01005">
    <property type="entry name" value="eps_transp_fam"/>
    <property type="match status" value="1"/>
</dbReference>
<keyword evidence="10 21" id="KW-0418">Kinase</keyword>
<dbReference type="RefSeq" id="WP_129608856.1">
    <property type="nucleotide sequence ID" value="NZ_UWOC01000136.1"/>
</dbReference>
<dbReference type="InterPro" id="IPR005700">
    <property type="entry name" value="EPS_ExoP-like"/>
</dbReference>
<keyword evidence="22" id="KW-1185">Reference proteome</keyword>
<feature type="transmembrane region" description="Helical" evidence="17">
    <location>
        <begin position="34"/>
        <end position="53"/>
    </location>
</feature>
<comment type="similarity">
    <text evidence="2">Belongs to the CpsD/CapB family.</text>
</comment>
<comment type="subcellular location">
    <subcellularLocation>
        <location evidence="1">Cell inner membrane</location>
        <topology evidence="1">Multi-pass membrane protein</topology>
    </subcellularLocation>
</comment>
<keyword evidence="8 17" id="KW-0812">Transmembrane</keyword>
<evidence type="ECO:0000256" key="9">
    <source>
        <dbReference type="ARBA" id="ARBA00022741"/>
    </source>
</evidence>
<evidence type="ECO:0000256" key="17">
    <source>
        <dbReference type="SAM" id="Phobius"/>
    </source>
</evidence>
<keyword evidence="14" id="KW-0829">Tyrosine-protein kinase</keyword>
<organism evidence="21 22">
    <name type="scientific">Rhodoplanes serenus</name>
    <dbReference type="NCBI Taxonomy" id="200615"/>
    <lineage>
        <taxon>Bacteria</taxon>
        <taxon>Pseudomonadati</taxon>
        <taxon>Pseudomonadota</taxon>
        <taxon>Alphaproteobacteria</taxon>
        <taxon>Hyphomicrobiales</taxon>
        <taxon>Nitrobacteraceae</taxon>
        <taxon>Rhodoplanes</taxon>
    </lineage>
</organism>
<feature type="domain" description="Polysaccharide chain length determinant N-terminal" evidence="18">
    <location>
        <begin position="32"/>
        <end position="110"/>
    </location>
</feature>
<evidence type="ECO:0000256" key="6">
    <source>
        <dbReference type="ARBA" id="ARBA00022519"/>
    </source>
</evidence>
<evidence type="ECO:0000259" key="20">
    <source>
        <dbReference type="Pfam" id="PF13807"/>
    </source>
</evidence>
<dbReference type="OrthoDB" id="230260at2"/>
<keyword evidence="5" id="KW-1003">Cell membrane</keyword>
<keyword evidence="6" id="KW-0997">Cell inner membrane</keyword>
<proteinExistence type="inferred from homology"/>
<evidence type="ECO:0000256" key="13">
    <source>
        <dbReference type="ARBA" id="ARBA00023136"/>
    </source>
</evidence>
<feature type="domain" description="AAA" evidence="19">
    <location>
        <begin position="563"/>
        <end position="689"/>
    </location>
</feature>
<evidence type="ECO:0000256" key="10">
    <source>
        <dbReference type="ARBA" id="ARBA00022777"/>
    </source>
</evidence>
<evidence type="ECO:0000256" key="5">
    <source>
        <dbReference type="ARBA" id="ARBA00022475"/>
    </source>
</evidence>